<gene>
    <name evidence="1" type="ORF">GOQ27_12030</name>
</gene>
<dbReference type="SMART" id="SM00028">
    <property type="entry name" value="TPR"/>
    <property type="match status" value="4"/>
</dbReference>
<sequence length="442" mass="52688">MEEYITRGQNLKVLRKKLGLKQYEITGGEITRNLISLIEHDKTPLHEGVARLISENINKISDERNMDIVVFPEDLMNPVRLKAKSLADEYISKLKIYLEDPEKEIDKKLLEDMEFFLQNWNLPDKKSKAYEMLGDIYEKRNDFEKMYIYLTKALENYFLKPYNKDINKLILKLSFACMHTKRYEESINLTNLALSYEDTVEKYGSKVYYNRSVIFNRMKNYDKALVDLEKCRVLLTSKNKLDEDEKVRLKRLIIVEGNCYKNKKEYLKAIEVYQKMYNMTEEIQSVGEKCAATMNIAETYEIMDNKEKVREYILKSEELLDEIAEDSFYKTRIYQDLAERYKYLKDEEKTKHYYERALNNFDPKKEKEGINNLLLDFINFYRETNSTEDISTLISNIEEMVEHINVDLNIRLLLNYLLFNIENNRVVDSMNIINKLLNKGEN</sequence>
<name>A0A942Z9U4_9FIRM</name>
<protein>
    <recommendedName>
        <fullName evidence="3">Tetratricopeptide repeat protein</fullName>
    </recommendedName>
</protein>
<dbReference type="SUPFAM" id="SSF48452">
    <property type="entry name" value="TPR-like"/>
    <property type="match status" value="2"/>
</dbReference>
<dbReference type="InterPro" id="IPR010982">
    <property type="entry name" value="Lambda_DNA-bd_dom_sf"/>
</dbReference>
<dbReference type="Pfam" id="PF13181">
    <property type="entry name" value="TPR_8"/>
    <property type="match status" value="2"/>
</dbReference>
<dbReference type="RefSeq" id="WP_203367118.1">
    <property type="nucleotide sequence ID" value="NZ_WSFT01000042.1"/>
</dbReference>
<keyword evidence="2" id="KW-1185">Reference proteome</keyword>
<evidence type="ECO:0000313" key="2">
    <source>
        <dbReference type="Proteomes" id="UP000724672"/>
    </source>
</evidence>
<dbReference type="InterPro" id="IPR011990">
    <property type="entry name" value="TPR-like_helical_dom_sf"/>
</dbReference>
<dbReference type="EMBL" id="WSFT01000042">
    <property type="protein sequence ID" value="MBS4539195.1"/>
    <property type="molecule type" value="Genomic_DNA"/>
</dbReference>
<reference evidence="1" key="1">
    <citation type="submission" date="2019-12" db="EMBL/GenBank/DDBJ databases">
        <title>Clostridiaceae gen. nov. sp. nov., isolated from sediment in Xinjiang, China.</title>
        <authorList>
            <person name="Zhang R."/>
        </authorList>
    </citation>
    <scope>NUCLEOTIDE SEQUENCE</scope>
    <source>
        <strain evidence="1">D2Q-11</strain>
    </source>
</reference>
<accession>A0A942Z9U4</accession>
<dbReference type="Gene3D" id="1.25.40.10">
    <property type="entry name" value="Tetratricopeptide repeat domain"/>
    <property type="match status" value="2"/>
</dbReference>
<evidence type="ECO:0000313" key="1">
    <source>
        <dbReference type="EMBL" id="MBS4539195.1"/>
    </source>
</evidence>
<dbReference type="Proteomes" id="UP000724672">
    <property type="component" value="Unassembled WGS sequence"/>
</dbReference>
<comment type="caution">
    <text evidence="1">The sequence shown here is derived from an EMBL/GenBank/DDBJ whole genome shotgun (WGS) entry which is preliminary data.</text>
</comment>
<dbReference type="AlphaFoldDB" id="A0A942Z9U4"/>
<dbReference type="SUPFAM" id="SSF47413">
    <property type="entry name" value="lambda repressor-like DNA-binding domains"/>
    <property type="match status" value="1"/>
</dbReference>
<dbReference type="GO" id="GO:0003677">
    <property type="term" value="F:DNA binding"/>
    <property type="evidence" value="ECO:0007669"/>
    <property type="project" value="InterPro"/>
</dbReference>
<evidence type="ECO:0008006" key="3">
    <source>
        <dbReference type="Google" id="ProtNLM"/>
    </source>
</evidence>
<organism evidence="1 2">
    <name type="scientific">Anaeromonas frigoriresistens</name>
    <dbReference type="NCBI Taxonomy" id="2683708"/>
    <lineage>
        <taxon>Bacteria</taxon>
        <taxon>Bacillati</taxon>
        <taxon>Bacillota</taxon>
        <taxon>Tissierellia</taxon>
        <taxon>Tissierellales</taxon>
        <taxon>Thermohalobacteraceae</taxon>
        <taxon>Anaeromonas</taxon>
    </lineage>
</organism>
<dbReference type="InterPro" id="IPR019734">
    <property type="entry name" value="TPR_rpt"/>
</dbReference>
<proteinExistence type="predicted"/>